<feature type="transmembrane region" description="Helical" evidence="7">
    <location>
        <begin position="7"/>
        <end position="25"/>
    </location>
</feature>
<comment type="similarity">
    <text evidence="2 5">Belongs to the 1-acyl-sn-glycerol-3-phosphate acyltransferase family.</text>
</comment>
<keyword evidence="7" id="KW-0812">Transmembrane</keyword>
<evidence type="ECO:0000313" key="10">
    <source>
        <dbReference type="Proteomes" id="UP001642540"/>
    </source>
</evidence>
<feature type="transmembrane region" description="Helical" evidence="7">
    <location>
        <begin position="37"/>
        <end position="57"/>
    </location>
</feature>
<keyword evidence="5" id="KW-0594">Phospholipid biosynthesis</keyword>
<feature type="compositionally biased region" description="Polar residues" evidence="6">
    <location>
        <begin position="283"/>
        <end position="292"/>
    </location>
</feature>
<keyword evidence="4 5" id="KW-0012">Acyltransferase</keyword>
<dbReference type="InterPro" id="IPR004552">
    <property type="entry name" value="AGP_acyltrans"/>
</dbReference>
<evidence type="ECO:0000256" key="4">
    <source>
        <dbReference type="ARBA" id="ARBA00023315"/>
    </source>
</evidence>
<sequence>MVSFPVLESLGITAIIGAILLAIFYYKSPKFRYNVKFITYIAQMSTVAFFMIPFCLFKPKDVRNIHYGVPFMRRLGRFLGIRWEISGKEILEKDFPCVILCNHQTMLDVLAIVDLWPTMYKCACIAKKEILYVFPFGLMAWLCGTIYIDRKNPGQSQMKMSTTAEKIIENKTKMWIFPEGTRSKQENLLPFKRGAFHIAVKHKLPIVPIVISPYAFIDDEKKIFGSGTVKAKILNPIETSNLEYPEDVSKLAEKCHELMNLEFQKLKEEVHVSTKPTSKHTNGHANTLTKENGGTFDEKRRT</sequence>
<evidence type="ECO:0000256" key="1">
    <source>
        <dbReference type="ARBA" id="ARBA00004728"/>
    </source>
</evidence>
<evidence type="ECO:0000256" key="6">
    <source>
        <dbReference type="SAM" id="MobiDB-lite"/>
    </source>
</evidence>
<feature type="region of interest" description="Disordered" evidence="6">
    <location>
        <begin position="274"/>
        <end position="302"/>
    </location>
</feature>
<dbReference type="PANTHER" id="PTHR10434">
    <property type="entry name" value="1-ACYL-SN-GLYCEROL-3-PHOSPHATE ACYLTRANSFERASE"/>
    <property type="match status" value="1"/>
</dbReference>
<evidence type="ECO:0000259" key="8">
    <source>
        <dbReference type="SMART" id="SM00563"/>
    </source>
</evidence>
<keyword evidence="7" id="KW-1133">Transmembrane helix</keyword>
<accession>A0ABP1Q5E3</accession>
<dbReference type="Pfam" id="PF01553">
    <property type="entry name" value="Acyltransferase"/>
    <property type="match status" value="1"/>
</dbReference>
<name>A0ABP1Q5E3_9HEXA</name>
<evidence type="ECO:0000256" key="7">
    <source>
        <dbReference type="SAM" id="Phobius"/>
    </source>
</evidence>
<dbReference type="SUPFAM" id="SSF69593">
    <property type="entry name" value="Glycerol-3-phosphate (1)-acyltransferase"/>
    <property type="match status" value="1"/>
</dbReference>
<dbReference type="PANTHER" id="PTHR10434:SF11">
    <property type="entry name" value="1-ACYL-SN-GLYCEROL-3-PHOSPHATE ACYLTRANSFERASE"/>
    <property type="match status" value="1"/>
</dbReference>
<evidence type="ECO:0000256" key="3">
    <source>
        <dbReference type="ARBA" id="ARBA00022679"/>
    </source>
</evidence>
<dbReference type="Proteomes" id="UP001642540">
    <property type="component" value="Unassembled WGS sequence"/>
</dbReference>
<evidence type="ECO:0000256" key="2">
    <source>
        <dbReference type="ARBA" id="ARBA00008655"/>
    </source>
</evidence>
<dbReference type="CDD" id="cd07989">
    <property type="entry name" value="LPLAT_AGPAT-like"/>
    <property type="match status" value="1"/>
</dbReference>
<dbReference type="EMBL" id="CAXLJM020000024">
    <property type="protein sequence ID" value="CAL8089863.1"/>
    <property type="molecule type" value="Genomic_DNA"/>
</dbReference>
<keyword evidence="3 5" id="KW-0808">Transferase</keyword>
<protein>
    <recommendedName>
        <fullName evidence="5">1-acyl-sn-glycerol-3-phosphate acyltransferase</fullName>
        <ecNumber evidence="5">2.3.1.51</ecNumber>
    </recommendedName>
</protein>
<feature type="domain" description="Phospholipid/glycerol acyltransferase" evidence="8">
    <location>
        <begin position="97"/>
        <end position="214"/>
    </location>
</feature>
<keyword evidence="5" id="KW-0443">Lipid metabolism</keyword>
<comment type="caution">
    <text evidence="9">The sequence shown here is derived from an EMBL/GenBank/DDBJ whole genome shotgun (WGS) entry which is preliminary data.</text>
</comment>
<proteinExistence type="inferred from homology"/>
<dbReference type="NCBIfam" id="TIGR00530">
    <property type="entry name" value="AGP_acyltrn"/>
    <property type="match status" value="1"/>
</dbReference>
<keyword evidence="10" id="KW-1185">Reference proteome</keyword>
<comment type="domain">
    <text evidence="5">The HXXXXD motif is essential for acyltransferase activity and may constitute the binding site for the phosphate moiety of the glycerol-3-phosphate.</text>
</comment>
<keyword evidence="5" id="KW-1208">Phospholipid metabolism</keyword>
<organism evidence="9 10">
    <name type="scientific">Orchesella dallaii</name>
    <dbReference type="NCBI Taxonomy" id="48710"/>
    <lineage>
        <taxon>Eukaryota</taxon>
        <taxon>Metazoa</taxon>
        <taxon>Ecdysozoa</taxon>
        <taxon>Arthropoda</taxon>
        <taxon>Hexapoda</taxon>
        <taxon>Collembola</taxon>
        <taxon>Entomobryomorpha</taxon>
        <taxon>Entomobryoidea</taxon>
        <taxon>Orchesellidae</taxon>
        <taxon>Orchesellinae</taxon>
        <taxon>Orchesella</taxon>
    </lineage>
</organism>
<reference evidence="9 10" key="1">
    <citation type="submission" date="2024-08" db="EMBL/GenBank/DDBJ databases">
        <authorList>
            <person name="Cucini C."/>
            <person name="Frati F."/>
        </authorList>
    </citation>
    <scope>NUCLEOTIDE SEQUENCE [LARGE SCALE GENOMIC DNA]</scope>
</reference>
<keyword evidence="7" id="KW-0472">Membrane</keyword>
<dbReference type="SMART" id="SM00563">
    <property type="entry name" value="PlsC"/>
    <property type="match status" value="1"/>
</dbReference>
<evidence type="ECO:0000313" key="9">
    <source>
        <dbReference type="EMBL" id="CAL8089863.1"/>
    </source>
</evidence>
<comment type="catalytic activity">
    <reaction evidence="5">
        <text>a 1-acyl-sn-glycero-3-phosphate + an acyl-CoA = a 1,2-diacyl-sn-glycero-3-phosphate + CoA</text>
        <dbReference type="Rhea" id="RHEA:19709"/>
        <dbReference type="ChEBI" id="CHEBI:57287"/>
        <dbReference type="ChEBI" id="CHEBI:57970"/>
        <dbReference type="ChEBI" id="CHEBI:58342"/>
        <dbReference type="ChEBI" id="CHEBI:58608"/>
        <dbReference type="EC" id="2.3.1.51"/>
    </reaction>
</comment>
<comment type="pathway">
    <text evidence="1">Phospholipid metabolism; CDP-diacylglycerol biosynthesis; CDP-diacylglycerol from sn-glycerol 3-phosphate: step 2/3.</text>
</comment>
<feature type="transmembrane region" description="Helical" evidence="7">
    <location>
        <begin position="130"/>
        <end position="148"/>
    </location>
</feature>
<keyword evidence="5" id="KW-0444">Lipid biosynthesis</keyword>
<gene>
    <name evidence="9" type="ORF">ODALV1_LOCUS7488</name>
</gene>
<evidence type="ECO:0000256" key="5">
    <source>
        <dbReference type="RuleBase" id="RU361267"/>
    </source>
</evidence>
<dbReference type="EC" id="2.3.1.51" evidence="5"/>
<dbReference type="InterPro" id="IPR002123">
    <property type="entry name" value="Plipid/glycerol_acylTrfase"/>
</dbReference>